<sequence>MKKDLTRTTRGIAHFLNLKSDFEDDSDRIFSSLPLFYRIMYIDQPNPWVNQINRFDFIRLAVVSSNFKAYQLIKIGNFEYKKITPSNKVDILEIDLSDFFNSSILRTDEYEYSVQDFIMGLAYNGGIHMKPDKNIEKIEFLYENLFIKLPDLAYNITKSISKVLLEIFDEMYSLLVGDNNGHSPNINFQAKIMKAGVLLDGILFEKAYMQFPIRAKKDKGIRICLQLKLESDKISGPILYYGHRKNDSLQVGITQNSKMLIIHIMSQVKKIITYNIQDLVSTFFLLELAIYPTGEILLAINKMIKVAENVNKPIEIIDGKVILGSDLNGKNFGYFSEKTIVIQSIDKYSLTMNLGVYSLTKIDIEQKILPYNLIYREI</sequence>
<accession>A0ABU9HLB0</accession>
<evidence type="ECO:0000313" key="2">
    <source>
        <dbReference type="Proteomes" id="UP001398556"/>
    </source>
</evidence>
<comment type="caution">
    <text evidence="1">The sequence shown here is derived from an EMBL/GenBank/DDBJ whole genome shotgun (WGS) entry which is preliminary data.</text>
</comment>
<name>A0ABU9HLB0_9FLAO</name>
<keyword evidence="2" id="KW-1185">Reference proteome</keyword>
<protein>
    <submittedName>
        <fullName evidence="1">Uncharacterized protein</fullName>
    </submittedName>
</protein>
<reference evidence="1 2" key="1">
    <citation type="submission" date="2024-04" db="EMBL/GenBank/DDBJ databases">
        <title>Flavobacterium sp. DGU99 16S ribosomal RNA gene Genome sequencing and assembly.</title>
        <authorList>
            <person name="Park S."/>
        </authorList>
    </citation>
    <scope>NUCLEOTIDE SEQUENCE [LARGE SCALE GENOMIC DNA]</scope>
    <source>
        <strain evidence="1 2">DGU99</strain>
    </source>
</reference>
<proteinExistence type="predicted"/>
<evidence type="ECO:0000313" key="1">
    <source>
        <dbReference type="EMBL" id="MEL1240919.1"/>
    </source>
</evidence>
<gene>
    <name evidence="1" type="ORF">AAEO59_07660</name>
</gene>
<dbReference type="Proteomes" id="UP001398556">
    <property type="component" value="Unassembled WGS sequence"/>
</dbReference>
<dbReference type="EMBL" id="JBBYHU010000011">
    <property type="protein sequence ID" value="MEL1240919.1"/>
    <property type="molecule type" value="Genomic_DNA"/>
</dbReference>
<organism evidence="1 2">
    <name type="scientific">Flavobacterium flavipallidum</name>
    <dbReference type="NCBI Taxonomy" id="3139140"/>
    <lineage>
        <taxon>Bacteria</taxon>
        <taxon>Pseudomonadati</taxon>
        <taxon>Bacteroidota</taxon>
        <taxon>Flavobacteriia</taxon>
        <taxon>Flavobacteriales</taxon>
        <taxon>Flavobacteriaceae</taxon>
        <taxon>Flavobacterium</taxon>
    </lineage>
</organism>
<dbReference type="RefSeq" id="WP_341700146.1">
    <property type="nucleotide sequence ID" value="NZ_JBBYHU010000011.1"/>
</dbReference>